<evidence type="ECO:0000313" key="4">
    <source>
        <dbReference type="Proteomes" id="UP000272490"/>
    </source>
</evidence>
<dbReference type="SUPFAM" id="SSF48600">
    <property type="entry name" value="Chorismate mutase II"/>
    <property type="match status" value="1"/>
</dbReference>
<protein>
    <submittedName>
        <fullName evidence="3">Chorismate mutase</fullName>
        <ecNumber evidence="3">5.4.99.5</ecNumber>
    </submittedName>
</protein>
<dbReference type="GO" id="GO:0004106">
    <property type="term" value="F:chorismate mutase activity"/>
    <property type="evidence" value="ECO:0007669"/>
    <property type="project" value="UniProtKB-EC"/>
</dbReference>
<gene>
    <name evidence="3" type="ORF">EHV10_02940</name>
</gene>
<evidence type="ECO:0000259" key="2">
    <source>
        <dbReference type="PROSITE" id="PS51168"/>
    </source>
</evidence>
<dbReference type="Proteomes" id="UP000272490">
    <property type="component" value="Unassembled WGS sequence"/>
</dbReference>
<dbReference type="GO" id="GO:0046417">
    <property type="term" value="P:chorismate metabolic process"/>
    <property type="evidence" value="ECO:0007669"/>
    <property type="project" value="InterPro"/>
</dbReference>
<accession>A0A3P3R2U6</accession>
<dbReference type="InterPro" id="IPR011279">
    <property type="entry name" value="Chorismate_mutase_GmP"/>
</dbReference>
<dbReference type="InterPro" id="IPR051331">
    <property type="entry name" value="Chorismate_mutase-related"/>
</dbReference>
<dbReference type="SMART" id="SM00830">
    <property type="entry name" value="CM_2"/>
    <property type="match status" value="1"/>
</dbReference>
<feature type="domain" description="Chorismate mutase" evidence="2">
    <location>
        <begin position="1"/>
        <end position="88"/>
    </location>
</feature>
<keyword evidence="4" id="KW-1185">Reference proteome</keyword>
<dbReference type="PANTHER" id="PTHR38041">
    <property type="entry name" value="CHORISMATE MUTASE"/>
    <property type="match status" value="1"/>
</dbReference>
<dbReference type="InterPro" id="IPR036979">
    <property type="entry name" value="CM_dom_sf"/>
</dbReference>
<dbReference type="NCBIfam" id="TIGR01805">
    <property type="entry name" value="CM_mono_grmpos"/>
    <property type="match status" value="1"/>
</dbReference>
<evidence type="ECO:0000256" key="1">
    <source>
        <dbReference type="ARBA" id="ARBA00023235"/>
    </source>
</evidence>
<dbReference type="RefSeq" id="WP_128673337.1">
    <property type="nucleotide sequence ID" value="NZ_RRCO01000001.1"/>
</dbReference>
<organism evidence="3 4">
    <name type="scientific">Lachnoanaerobaculum gingivalis</name>
    <dbReference type="NCBI Taxonomy" id="2490855"/>
    <lineage>
        <taxon>Bacteria</taxon>
        <taxon>Bacillati</taxon>
        <taxon>Bacillota</taxon>
        <taxon>Clostridia</taxon>
        <taxon>Lachnospirales</taxon>
        <taxon>Lachnospiraceae</taxon>
        <taxon>Lachnoanaerobaculum</taxon>
    </lineage>
</organism>
<dbReference type="PANTHER" id="PTHR38041:SF1">
    <property type="entry name" value="CHORISMATE MUTASE"/>
    <property type="match status" value="1"/>
</dbReference>
<dbReference type="OrthoDB" id="9802281at2"/>
<dbReference type="Gene3D" id="1.20.59.10">
    <property type="entry name" value="Chorismate mutase"/>
    <property type="match status" value="1"/>
</dbReference>
<proteinExistence type="predicted"/>
<dbReference type="PROSITE" id="PS51168">
    <property type="entry name" value="CHORISMATE_MUT_2"/>
    <property type="match status" value="1"/>
</dbReference>
<keyword evidence="1 3" id="KW-0413">Isomerase</keyword>
<dbReference type="Pfam" id="PF01817">
    <property type="entry name" value="CM_2"/>
    <property type="match status" value="1"/>
</dbReference>
<dbReference type="EC" id="5.4.99.5" evidence="3"/>
<comment type="caution">
    <text evidence="3">The sequence shown here is derived from an EMBL/GenBank/DDBJ whole genome shotgun (WGS) entry which is preliminary data.</text>
</comment>
<name>A0A3P3R2U6_9FIRM</name>
<dbReference type="AlphaFoldDB" id="A0A3P3R2U6"/>
<dbReference type="InterPro" id="IPR002701">
    <property type="entry name" value="CM_II_prokaryot"/>
</dbReference>
<sequence>MNELENLREKIDTIDKEMIALFEKRMDIVADIAAYKIKNNLPVLNQNREDIVVSKVKSTVKNKDYADSAADLIKDIMEISKKFQQKLISKQQ</sequence>
<dbReference type="InterPro" id="IPR036263">
    <property type="entry name" value="Chorismate_II_sf"/>
</dbReference>
<dbReference type="GO" id="GO:0009697">
    <property type="term" value="P:salicylic acid biosynthetic process"/>
    <property type="evidence" value="ECO:0007669"/>
    <property type="project" value="TreeGrafter"/>
</dbReference>
<evidence type="ECO:0000313" key="3">
    <source>
        <dbReference type="EMBL" id="RRJ26980.1"/>
    </source>
</evidence>
<dbReference type="EMBL" id="RRCO01000001">
    <property type="protein sequence ID" value="RRJ26980.1"/>
    <property type="molecule type" value="Genomic_DNA"/>
</dbReference>
<reference evidence="3 4" key="1">
    <citation type="submission" date="2018-11" db="EMBL/GenBank/DDBJ databases">
        <title>Genome sequencing of Lachnoanaerobaculum sp. KCOM 2030 (= ChDC B114).</title>
        <authorList>
            <person name="Kook J.-K."/>
            <person name="Park S.-N."/>
            <person name="Lim Y.K."/>
        </authorList>
    </citation>
    <scope>NUCLEOTIDE SEQUENCE [LARGE SCALE GENOMIC DNA]</scope>
    <source>
        <strain evidence="3 4">KCOM 2030</strain>
    </source>
</reference>